<reference evidence="3" key="1">
    <citation type="journal article" date="2019" name="Int. J. Syst. Evol. Microbiol.">
        <title>The Global Catalogue of Microorganisms (GCM) 10K type strain sequencing project: providing services to taxonomists for standard genome sequencing and annotation.</title>
        <authorList>
            <consortium name="The Broad Institute Genomics Platform"/>
            <consortium name="The Broad Institute Genome Sequencing Center for Infectious Disease"/>
            <person name="Wu L."/>
            <person name="Ma J."/>
        </authorList>
    </citation>
    <scope>NUCLEOTIDE SEQUENCE [LARGE SCALE GENOMIC DNA]</scope>
    <source>
        <strain evidence="3">CCUG 59778</strain>
    </source>
</reference>
<keyword evidence="3" id="KW-1185">Reference proteome</keyword>
<dbReference type="RefSeq" id="WP_378151169.1">
    <property type="nucleotide sequence ID" value="NZ_JBHSEC010000001.1"/>
</dbReference>
<comment type="caution">
    <text evidence="2">The sequence shown here is derived from an EMBL/GenBank/DDBJ whole genome shotgun (WGS) entry which is preliminary data.</text>
</comment>
<proteinExistence type="predicted"/>
<evidence type="ECO:0000313" key="2">
    <source>
        <dbReference type="EMBL" id="MFC4408940.1"/>
    </source>
</evidence>
<accession>A0ABV8X1T2</accession>
<name>A0ABV8X1T2_9LACT</name>
<organism evidence="2 3">
    <name type="scientific">Chungangia koreensis</name>
    <dbReference type="NCBI Taxonomy" id="752657"/>
    <lineage>
        <taxon>Bacteria</taxon>
        <taxon>Bacillati</taxon>
        <taxon>Bacillota</taxon>
        <taxon>Bacilli</taxon>
        <taxon>Lactobacillales</taxon>
        <taxon>Chungangia</taxon>
    </lineage>
</organism>
<sequence>MGKWFIWGGAFIAFFFILMGNLFTASSEERFGFYGDEWGLKLPNAMAQEIVLGAQPHPEDNRAKFNVLIYKDSEDFSKVTGLKIITEENLEDLQREILVFQTRAIHDIDYVKENELINLFEENSPDPQIGDSFYYKEDKKGNYFFAIIKENESKVYTFEWSEVLE</sequence>
<dbReference type="Proteomes" id="UP001595817">
    <property type="component" value="Unassembled WGS sequence"/>
</dbReference>
<keyword evidence="1" id="KW-1133">Transmembrane helix</keyword>
<evidence type="ECO:0000313" key="3">
    <source>
        <dbReference type="Proteomes" id="UP001595817"/>
    </source>
</evidence>
<evidence type="ECO:0000256" key="1">
    <source>
        <dbReference type="SAM" id="Phobius"/>
    </source>
</evidence>
<keyword evidence="1" id="KW-0812">Transmembrane</keyword>
<gene>
    <name evidence="2" type="ORF">ACFOZY_00680</name>
</gene>
<protein>
    <submittedName>
        <fullName evidence="2">Uncharacterized protein</fullName>
    </submittedName>
</protein>
<keyword evidence="1" id="KW-0472">Membrane</keyword>
<feature type="transmembrane region" description="Helical" evidence="1">
    <location>
        <begin position="6"/>
        <end position="24"/>
    </location>
</feature>
<dbReference type="EMBL" id="JBHSEC010000001">
    <property type="protein sequence ID" value="MFC4408940.1"/>
    <property type="molecule type" value="Genomic_DNA"/>
</dbReference>